<feature type="transmembrane region" description="Helical" evidence="8">
    <location>
        <begin position="43"/>
        <end position="66"/>
    </location>
</feature>
<feature type="non-terminal residue" evidence="9">
    <location>
        <position position="295"/>
    </location>
</feature>
<feature type="transmembrane region" description="Helical" evidence="8">
    <location>
        <begin position="138"/>
        <end position="158"/>
    </location>
</feature>
<dbReference type="Pfam" id="PF01758">
    <property type="entry name" value="SBF"/>
    <property type="match status" value="1"/>
</dbReference>
<evidence type="ECO:0000256" key="6">
    <source>
        <dbReference type="ARBA" id="ARBA00022989"/>
    </source>
</evidence>
<dbReference type="GO" id="GO:0015297">
    <property type="term" value="F:antiporter activity"/>
    <property type="evidence" value="ECO:0007669"/>
    <property type="project" value="InterPro"/>
</dbReference>
<dbReference type="Gene3D" id="1.20.1530.20">
    <property type="match status" value="1"/>
</dbReference>
<evidence type="ECO:0000313" key="10">
    <source>
        <dbReference type="Proteomes" id="UP000236910"/>
    </source>
</evidence>
<sequence>MISLFESFAKNLKKYLIVYSIIALAVGWGLSIMYAPVAKDNTLIFKNLVTVFVFFMIYPMMVNLDLKEIPKMIRKPKAVGLSLIYNYAITPVIAFVLSYLFLHDAMLSLGFMLVMLMPVGSSSVGYTGIVKGSVETATIAQTISFLLIPVLTPLYLSFMTKGVAIPMMLILQSILLLIILPMILGILTRFAVIKFMGNNGLKKINSLLSTSTMLFMFGVIGLIFFMKGELLIQRWDILVDLSLVTLLYLGIMLPLTTFVDKKAGLSYKDHMGIVFLSTSKNNSTAVAIATMAFDP</sequence>
<evidence type="ECO:0000256" key="1">
    <source>
        <dbReference type="ARBA" id="ARBA00004651"/>
    </source>
</evidence>
<evidence type="ECO:0000256" key="7">
    <source>
        <dbReference type="ARBA" id="ARBA00023136"/>
    </source>
</evidence>
<keyword evidence="6 8" id="KW-1133">Transmembrane helix</keyword>
<keyword evidence="5 8" id="KW-0812">Transmembrane</keyword>
<dbReference type="InterPro" id="IPR004706">
    <property type="entry name" value="Arsenical-R_Acr3"/>
</dbReference>
<evidence type="ECO:0000256" key="4">
    <source>
        <dbReference type="ARBA" id="ARBA00022475"/>
    </source>
</evidence>
<reference evidence="9 10" key="1">
    <citation type="submission" date="2018-01" db="EMBL/GenBank/DDBJ databases">
        <title>Metagenomic assembled genomes from two thermal pools in the Uzon Caldera, Kamchatka, Russia.</title>
        <authorList>
            <person name="Wilkins L."/>
            <person name="Ettinger C."/>
        </authorList>
    </citation>
    <scope>NUCLEOTIDE SEQUENCE [LARGE SCALE GENOMIC DNA]</scope>
    <source>
        <strain evidence="9">ARK-10</strain>
    </source>
</reference>
<dbReference type="GO" id="GO:0015104">
    <property type="term" value="F:antimonite transmembrane transporter activity"/>
    <property type="evidence" value="ECO:0007669"/>
    <property type="project" value="TreeGrafter"/>
</dbReference>
<feature type="transmembrane region" description="Helical" evidence="8">
    <location>
        <begin position="78"/>
        <end position="101"/>
    </location>
</feature>
<feature type="transmembrane region" description="Helical" evidence="8">
    <location>
        <begin position="16"/>
        <end position="37"/>
    </location>
</feature>
<dbReference type="Proteomes" id="UP000236910">
    <property type="component" value="Unassembled WGS sequence"/>
</dbReference>
<dbReference type="InterPro" id="IPR038770">
    <property type="entry name" value="Na+/solute_symporter_sf"/>
</dbReference>
<evidence type="ECO:0008006" key="11">
    <source>
        <dbReference type="Google" id="ProtNLM"/>
    </source>
</evidence>
<comment type="caution">
    <text evidence="9">The sequence shown here is derived from an EMBL/GenBank/DDBJ whole genome shotgun (WGS) entry which is preliminary data.</text>
</comment>
<feature type="transmembrane region" description="Helical" evidence="8">
    <location>
        <begin position="237"/>
        <end position="259"/>
    </location>
</feature>
<name>A0A2J6X675_9BACT</name>
<protein>
    <recommendedName>
        <fullName evidence="11">Arsenic resistance protein</fullName>
    </recommendedName>
</protein>
<dbReference type="PANTHER" id="PTHR43057">
    <property type="entry name" value="ARSENITE EFFLUX TRANSPORTER"/>
    <property type="match status" value="1"/>
</dbReference>
<evidence type="ECO:0000256" key="8">
    <source>
        <dbReference type="SAM" id="Phobius"/>
    </source>
</evidence>
<dbReference type="AlphaFoldDB" id="A0A2J6X675"/>
<feature type="transmembrane region" description="Helical" evidence="8">
    <location>
        <begin position="204"/>
        <end position="225"/>
    </location>
</feature>
<dbReference type="EMBL" id="PNIX01000231">
    <property type="protein sequence ID" value="PMP82253.1"/>
    <property type="molecule type" value="Genomic_DNA"/>
</dbReference>
<comment type="similarity">
    <text evidence="2">Belongs to the arsenical resistance-3 (ACR3) (TC 2.A.59) family.</text>
</comment>
<evidence type="ECO:0000256" key="3">
    <source>
        <dbReference type="ARBA" id="ARBA00022448"/>
    </source>
</evidence>
<keyword evidence="7 8" id="KW-0472">Membrane</keyword>
<organism evidence="9 10">
    <name type="scientific">Caldisericum exile</name>
    <dbReference type="NCBI Taxonomy" id="693075"/>
    <lineage>
        <taxon>Bacteria</taxon>
        <taxon>Pseudomonadati</taxon>
        <taxon>Caldisericota/Cryosericota group</taxon>
        <taxon>Caldisericota</taxon>
        <taxon>Caldisericia</taxon>
        <taxon>Caldisericales</taxon>
        <taxon>Caldisericaceae</taxon>
        <taxon>Caldisericum</taxon>
    </lineage>
</organism>
<evidence type="ECO:0000256" key="5">
    <source>
        <dbReference type="ARBA" id="ARBA00022692"/>
    </source>
</evidence>
<dbReference type="GO" id="GO:0005886">
    <property type="term" value="C:plasma membrane"/>
    <property type="evidence" value="ECO:0007669"/>
    <property type="project" value="UniProtKB-SubCell"/>
</dbReference>
<dbReference type="InterPro" id="IPR002657">
    <property type="entry name" value="BilAc:Na_symport/Acr3"/>
</dbReference>
<feature type="transmembrane region" description="Helical" evidence="8">
    <location>
        <begin position="170"/>
        <end position="192"/>
    </location>
</feature>
<dbReference type="PANTHER" id="PTHR43057:SF1">
    <property type="entry name" value="ARSENICAL-RESISTANCE PROTEIN 3"/>
    <property type="match status" value="1"/>
</dbReference>
<proteinExistence type="inferred from homology"/>
<feature type="transmembrane region" description="Helical" evidence="8">
    <location>
        <begin position="107"/>
        <end position="126"/>
    </location>
</feature>
<dbReference type="GO" id="GO:0015105">
    <property type="term" value="F:arsenite transmembrane transporter activity"/>
    <property type="evidence" value="ECO:0007669"/>
    <property type="project" value="TreeGrafter"/>
</dbReference>
<comment type="subcellular location">
    <subcellularLocation>
        <location evidence="1">Cell membrane</location>
        <topology evidence="1">Multi-pass membrane protein</topology>
    </subcellularLocation>
</comment>
<evidence type="ECO:0000256" key="2">
    <source>
        <dbReference type="ARBA" id="ARBA00010110"/>
    </source>
</evidence>
<keyword evidence="3" id="KW-0813">Transport</keyword>
<keyword evidence="4" id="KW-1003">Cell membrane</keyword>
<evidence type="ECO:0000313" key="9">
    <source>
        <dbReference type="EMBL" id="PMP82253.1"/>
    </source>
</evidence>
<accession>A0A2J6X675</accession>
<gene>
    <name evidence="9" type="ORF">C0175_03930</name>
</gene>